<feature type="compositionally biased region" description="Basic and acidic residues" evidence="1">
    <location>
        <begin position="89"/>
        <end position="101"/>
    </location>
</feature>
<gene>
    <name evidence="2" type="ORF">ILYODFUR_030362</name>
</gene>
<organism evidence="2 3">
    <name type="scientific">Ilyodon furcidens</name>
    <name type="common">goldbreast splitfin</name>
    <dbReference type="NCBI Taxonomy" id="33524"/>
    <lineage>
        <taxon>Eukaryota</taxon>
        <taxon>Metazoa</taxon>
        <taxon>Chordata</taxon>
        <taxon>Craniata</taxon>
        <taxon>Vertebrata</taxon>
        <taxon>Euteleostomi</taxon>
        <taxon>Actinopterygii</taxon>
        <taxon>Neopterygii</taxon>
        <taxon>Teleostei</taxon>
        <taxon>Neoteleostei</taxon>
        <taxon>Acanthomorphata</taxon>
        <taxon>Ovalentaria</taxon>
        <taxon>Atherinomorphae</taxon>
        <taxon>Cyprinodontiformes</taxon>
        <taxon>Goodeidae</taxon>
        <taxon>Ilyodon</taxon>
    </lineage>
</organism>
<sequence length="110" mass="12441">MFYIRSSPTELMGLTPHELPRPFTSCLQSGCAPSLDSQRELLTHYAQRFQSAVKFLSHNTQEALTKEPTGETNGALDEGKTKVSRSYSRKGEMSSEGNLREIRKHLRKNI</sequence>
<evidence type="ECO:0000313" key="2">
    <source>
        <dbReference type="EMBL" id="MEQ2245670.1"/>
    </source>
</evidence>
<evidence type="ECO:0000256" key="1">
    <source>
        <dbReference type="SAM" id="MobiDB-lite"/>
    </source>
</evidence>
<proteinExistence type="predicted"/>
<dbReference type="Proteomes" id="UP001482620">
    <property type="component" value="Unassembled WGS sequence"/>
</dbReference>
<evidence type="ECO:0000313" key="3">
    <source>
        <dbReference type="Proteomes" id="UP001482620"/>
    </source>
</evidence>
<keyword evidence="3" id="KW-1185">Reference proteome</keyword>
<reference evidence="2 3" key="1">
    <citation type="submission" date="2021-06" db="EMBL/GenBank/DDBJ databases">
        <authorList>
            <person name="Palmer J.M."/>
        </authorList>
    </citation>
    <scope>NUCLEOTIDE SEQUENCE [LARGE SCALE GENOMIC DNA]</scope>
    <source>
        <strain evidence="3">if_2019</strain>
        <tissue evidence="2">Muscle</tissue>
    </source>
</reference>
<accession>A0ABV0UKB4</accession>
<dbReference type="EMBL" id="JAHRIQ010074001">
    <property type="protein sequence ID" value="MEQ2245670.1"/>
    <property type="molecule type" value="Genomic_DNA"/>
</dbReference>
<protein>
    <submittedName>
        <fullName evidence="2">Uncharacterized protein</fullName>
    </submittedName>
</protein>
<comment type="caution">
    <text evidence="2">The sequence shown here is derived from an EMBL/GenBank/DDBJ whole genome shotgun (WGS) entry which is preliminary data.</text>
</comment>
<feature type="region of interest" description="Disordered" evidence="1">
    <location>
        <begin position="62"/>
        <end position="110"/>
    </location>
</feature>
<name>A0ABV0UKB4_9TELE</name>